<comment type="catalytic activity">
    <reaction evidence="1">
        <text>Hydrolysis of Pro-|-Xaa &gt;&gt; Ala-|-Xaa in oligopeptides.</text>
        <dbReference type="EC" id="3.4.21.26"/>
    </reaction>
</comment>
<gene>
    <name evidence="12" type="ORF">SAMN05216283_101678</name>
</gene>
<dbReference type="GO" id="GO:0070012">
    <property type="term" value="F:oligopeptidase activity"/>
    <property type="evidence" value="ECO:0007669"/>
    <property type="project" value="TreeGrafter"/>
</dbReference>
<dbReference type="AlphaFoldDB" id="A0A1I2CD04"/>
<sequence length="701" mass="79051">MKHSIYLLALVIMSSCAQKQSIDYPVTQKEEVKDTYFGTEVADPYRWLEDDNSAETAAWVEAQNEVTFNYLESLPYRAEIKQQLTDLMDYPKHGTPFKEAGKYYFFKNDGLQNQSVLYATDDLSKEPTLVLDPNTLSEDGTVALSGLELSKDGKYLVYMVAKSGSDWNEIFVKDLETGELLDDHIEWVKFSGLAWYNNGFYYSAYDKPEAGTELSESNQFQKIYYHKLGTAQQEDQLVMEDSEKPKRMFGAGITDDKRFLLVSMSEASHGNALSVKDLSKKGSAYVPLMEKLDYEFHVQDNIGDDLYVLTNYRAPKYRLLKININQPEEANWVETIPEQDEVLQSVSFVGGKIVAEFMKDAHSVVHVYQYDGALDYEIELPGIGSVGSFSGKKDEPVAFYSYTSFNTPGEIYQYNFDTKETSLFYRPEIKFNPDDYVVKQEFFKSKDGTPVPLFIVHKKGIELDGSNPTLLYGYGGFNISLTPGFSPTRMVFVENGGVFVMANLRGGGEYGEEWHQAGTKLNKQNVFDDFIGAAEYLIEEKYTSSNKLGIMGGSNGGLLVGAVTNQRPDLFQVALPAVGVMDMLRFHKFTIGWAWAGDYGTSEDSKEMFEYLHGYSPYHTIKSGVDYPAVLVTTADHDDRVVPAHSFKYIARLQELHTGSMPTLIRIDVKAGHGAGKPTAKVIEEYADVWSFLFYHLGMKI</sequence>
<comment type="similarity">
    <text evidence="2">Belongs to the peptidase S9A family.</text>
</comment>
<keyword evidence="5" id="KW-0378">Hydrolase</keyword>
<keyword evidence="4" id="KW-0645">Protease</keyword>
<feature type="domain" description="Peptidase S9 prolyl oligopeptidase catalytic" evidence="10">
    <location>
        <begin position="485"/>
        <end position="699"/>
    </location>
</feature>
<dbReference type="GO" id="GO:0005829">
    <property type="term" value="C:cytosol"/>
    <property type="evidence" value="ECO:0007669"/>
    <property type="project" value="TreeGrafter"/>
</dbReference>
<feature type="domain" description="Peptidase S9A N-terminal" evidence="11">
    <location>
        <begin position="25"/>
        <end position="424"/>
    </location>
</feature>
<name>A0A1I2CD04_9BACT</name>
<accession>A0A1I2CD04</accession>
<organism evidence="12 13">
    <name type="scientific">Sunxiuqinia elliptica</name>
    <dbReference type="NCBI Taxonomy" id="655355"/>
    <lineage>
        <taxon>Bacteria</taxon>
        <taxon>Pseudomonadati</taxon>
        <taxon>Bacteroidota</taxon>
        <taxon>Bacteroidia</taxon>
        <taxon>Marinilabiliales</taxon>
        <taxon>Prolixibacteraceae</taxon>
        <taxon>Sunxiuqinia</taxon>
    </lineage>
</organism>
<protein>
    <recommendedName>
        <fullName evidence="3">prolyl oligopeptidase</fullName>
        <ecNumber evidence="3">3.4.21.26</ecNumber>
    </recommendedName>
    <alternativeName>
        <fullName evidence="8">Proline-specific endopeptidase</fullName>
    </alternativeName>
</protein>
<dbReference type="EC" id="3.4.21.26" evidence="3"/>
<keyword evidence="9" id="KW-0732">Signal</keyword>
<dbReference type="STRING" id="655355.SAMN05216283_101678"/>
<dbReference type="InterPro" id="IPR002471">
    <property type="entry name" value="Pept_S9_AS"/>
</dbReference>
<dbReference type="Gene3D" id="2.130.10.120">
    <property type="entry name" value="Prolyl oligopeptidase, N-terminal domain"/>
    <property type="match status" value="1"/>
</dbReference>
<dbReference type="InterPro" id="IPR029058">
    <property type="entry name" value="AB_hydrolase_fold"/>
</dbReference>
<evidence type="ECO:0000259" key="10">
    <source>
        <dbReference type="Pfam" id="PF00326"/>
    </source>
</evidence>
<evidence type="ECO:0000256" key="1">
    <source>
        <dbReference type="ARBA" id="ARBA00001070"/>
    </source>
</evidence>
<dbReference type="FunFam" id="3.40.50.1820:FF:000005">
    <property type="entry name" value="Prolyl endopeptidase"/>
    <property type="match status" value="1"/>
</dbReference>
<dbReference type="RefSeq" id="WP_093918393.1">
    <property type="nucleotide sequence ID" value="NZ_FONW01000001.1"/>
</dbReference>
<evidence type="ECO:0000256" key="9">
    <source>
        <dbReference type="SAM" id="SignalP"/>
    </source>
</evidence>
<dbReference type="InterPro" id="IPR051167">
    <property type="entry name" value="Prolyl_oligopep/macrocyclase"/>
</dbReference>
<dbReference type="Pfam" id="PF02897">
    <property type="entry name" value="Peptidase_S9_N"/>
    <property type="match status" value="1"/>
</dbReference>
<evidence type="ECO:0000256" key="3">
    <source>
        <dbReference type="ARBA" id="ARBA00011897"/>
    </source>
</evidence>
<keyword evidence="6" id="KW-0720">Serine protease</keyword>
<dbReference type="InterPro" id="IPR023302">
    <property type="entry name" value="Pept_S9A_N"/>
</dbReference>
<dbReference type="Gene3D" id="3.40.50.1820">
    <property type="entry name" value="alpha/beta hydrolase"/>
    <property type="match status" value="1"/>
</dbReference>
<evidence type="ECO:0000256" key="2">
    <source>
        <dbReference type="ARBA" id="ARBA00005228"/>
    </source>
</evidence>
<comment type="function">
    <text evidence="7">Cleaves peptide bonds on the C-terminal side of prolyl residues within peptides that are up to approximately 30 amino acids long. Has an absolute requirement for an X-Pro bond in the trans configuration immediately preceding the Pro-Y scissible bond.</text>
</comment>
<dbReference type="PANTHER" id="PTHR42881:SF2">
    <property type="entry name" value="PROLYL ENDOPEPTIDASE"/>
    <property type="match status" value="1"/>
</dbReference>
<dbReference type="GO" id="GO:0004252">
    <property type="term" value="F:serine-type endopeptidase activity"/>
    <property type="evidence" value="ECO:0007669"/>
    <property type="project" value="UniProtKB-EC"/>
</dbReference>
<dbReference type="GO" id="GO:0006508">
    <property type="term" value="P:proteolysis"/>
    <property type="evidence" value="ECO:0007669"/>
    <property type="project" value="UniProtKB-KW"/>
</dbReference>
<dbReference type="PRINTS" id="PR00862">
    <property type="entry name" value="PROLIGOPTASE"/>
</dbReference>
<dbReference type="Proteomes" id="UP000198964">
    <property type="component" value="Unassembled WGS sequence"/>
</dbReference>
<feature type="signal peptide" evidence="9">
    <location>
        <begin position="1"/>
        <end position="19"/>
    </location>
</feature>
<dbReference type="PROSITE" id="PS00708">
    <property type="entry name" value="PRO_ENDOPEP_SER"/>
    <property type="match status" value="1"/>
</dbReference>
<feature type="chain" id="PRO_5011486964" description="prolyl oligopeptidase" evidence="9">
    <location>
        <begin position="20"/>
        <end position="701"/>
    </location>
</feature>
<reference evidence="12 13" key="1">
    <citation type="submission" date="2016-10" db="EMBL/GenBank/DDBJ databases">
        <authorList>
            <person name="de Groot N.N."/>
        </authorList>
    </citation>
    <scope>NUCLEOTIDE SEQUENCE [LARGE SCALE GENOMIC DNA]</scope>
    <source>
        <strain evidence="12 13">CGMCC 1.9156</strain>
    </source>
</reference>
<evidence type="ECO:0000256" key="4">
    <source>
        <dbReference type="ARBA" id="ARBA00022670"/>
    </source>
</evidence>
<dbReference type="Pfam" id="PF00326">
    <property type="entry name" value="Peptidase_S9"/>
    <property type="match status" value="1"/>
</dbReference>
<dbReference type="EMBL" id="FONW01000001">
    <property type="protein sequence ID" value="SFE65560.1"/>
    <property type="molecule type" value="Genomic_DNA"/>
</dbReference>
<evidence type="ECO:0000313" key="13">
    <source>
        <dbReference type="Proteomes" id="UP000198964"/>
    </source>
</evidence>
<evidence type="ECO:0000313" key="12">
    <source>
        <dbReference type="EMBL" id="SFE65560.1"/>
    </source>
</evidence>
<evidence type="ECO:0000256" key="8">
    <source>
        <dbReference type="ARBA" id="ARBA00081187"/>
    </source>
</evidence>
<evidence type="ECO:0000256" key="5">
    <source>
        <dbReference type="ARBA" id="ARBA00022801"/>
    </source>
</evidence>
<dbReference type="SUPFAM" id="SSF53474">
    <property type="entry name" value="alpha/beta-Hydrolases"/>
    <property type="match status" value="1"/>
</dbReference>
<evidence type="ECO:0000259" key="11">
    <source>
        <dbReference type="Pfam" id="PF02897"/>
    </source>
</evidence>
<dbReference type="SUPFAM" id="SSF50993">
    <property type="entry name" value="Peptidase/esterase 'gauge' domain"/>
    <property type="match status" value="1"/>
</dbReference>
<keyword evidence="13" id="KW-1185">Reference proteome</keyword>
<proteinExistence type="inferred from homology"/>
<dbReference type="FunFam" id="2.130.10.120:FF:000001">
    <property type="entry name" value="Prolyl endopeptidase"/>
    <property type="match status" value="1"/>
</dbReference>
<evidence type="ECO:0000256" key="6">
    <source>
        <dbReference type="ARBA" id="ARBA00022825"/>
    </source>
</evidence>
<dbReference type="PANTHER" id="PTHR42881">
    <property type="entry name" value="PROLYL ENDOPEPTIDASE"/>
    <property type="match status" value="1"/>
</dbReference>
<dbReference type="InterPro" id="IPR001375">
    <property type="entry name" value="Peptidase_S9_cat"/>
</dbReference>
<dbReference type="InterPro" id="IPR002470">
    <property type="entry name" value="Peptidase_S9A"/>
</dbReference>
<dbReference type="PROSITE" id="PS51257">
    <property type="entry name" value="PROKAR_LIPOPROTEIN"/>
    <property type="match status" value="1"/>
</dbReference>
<evidence type="ECO:0000256" key="7">
    <source>
        <dbReference type="ARBA" id="ARBA00060121"/>
    </source>
</evidence>